<dbReference type="SMART" id="SM00271">
    <property type="entry name" value="DnaJ"/>
    <property type="match status" value="1"/>
</dbReference>
<feature type="compositionally biased region" description="Acidic residues" evidence="2">
    <location>
        <begin position="166"/>
        <end position="190"/>
    </location>
</feature>
<organism evidence="4 5">
    <name type="scientific">Dacryopinax primogenitus (strain DJM 731)</name>
    <name type="common">Brown rot fungus</name>
    <dbReference type="NCBI Taxonomy" id="1858805"/>
    <lineage>
        <taxon>Eukaryota</taxon>
        <taxon>Fungi</taxon>
        <taxon>Dikarya</taxon>
        <taxon>Basidiomycota</taxon>
        <taxon>Agaricomycotina</taxon>
        <taxon>Dacrymycetes</taxon>
        <taxon>Dacrymycetales</taxon>
        <taxon>Dacrymycetaceae</taxon>
        <taxon>Dacryopinax</taxon>
    </lineage>
</organism>
<dbReference type="Pfam" id="PF22774">
    <property type="entry name" value="DNAJC11_beta-barrel"/>
    <property type="match status" value="1"/>
</dbReference>
<dbReference type="CDD" id="cd06257">
    <property type="entry name" value="DnaJ"/>
    <property type="match status" value="1"/>
</dbReference>
<dbReference type="HOGENOM" id="CLU_019611_0_1_1"/>
<dbReference type="Pfam" id="PF00226">
    <property type="entry name" value="DnaJ"/>
    <property type="match status" value="1"/>
</dbReference>
<feature type="domain" description="J" evidence="3">
    <location>
        <begin position="31"/>
        <end position="98"/>
    </location>
</feature>
<dbReference type="InterPro" id="IPR001623">
    <property type="entry name" value="DnaJ_domain"/>
</dbReference>
<dbReference type="Pfam" id="PF11875">
    <property type="entry name" value="DnaJ-like_C11_C"/>
    <property type="match status" value="1"/>
</dbReference>
<feature type="region of interest" description="Disordered" evidence="2">
    <location>
        <begin position="165"/>
        <end position="207"/>
    </location>
</feature>
<feature type="compositionally biased region" description="Basic and acidic residues" evidence="2">
    <location>
        <begin position="192"/>
        <end position="207"/>
    </location>
</feature>
<dbReference type="PANTHER" id="PTHR44157:SF1">
    <property type="entry name" value="DNAJ HOMOLOG SUBFAMILY C MEMBER 11"/>
    <property type="match status" value="1"/>
</dbReference>
<reference evidence="4 5" key="1">
    <citation type="journal article" date="2012" name="Science">
        <title>The Paleozoic origin of enzymatic lignin decomposition reconstructed from 31 fungal genomes.</title>
        <authorList>
            <person name="Floudas D."/>
            <person name="Binder M."/>
            <person name="Riley R."/>
            <person name="Barry K."/>
            <person name="Blanchette R.A."/>
            <person name="Henrissat B."/>
            <person name="Martinez A.T."/>
            <person name="Otillar R."/>
            <person name="Spatafora J.W."/>
            <person name="Yadav J.S."/>
            <person name="Aerts A."/>
            <person name="Benoit I."/>
            <person name="Boyd A."/>
            <person name="Carlson A."/>
            <person name="Copeland A."/>
            <person name="Coutinho P.M."/>
            <person name="de Vries R.P."/>
            <person name="Ferreira P."/>
            <person name="Findley K."/>
            <person name="Foster B."/>
            <person name="Gaskell J."/>
            <person name="Glotzer D."/>
            <person name="Gorecki P."/>
            <person name="Heitman J."/>
            <person name="Hesse C."/>
            <person name="Hori C."/>
            <person name="Igarashi K."/>
            <person name="Jurgens J.A."/>
            <person name="Kallen N."/>
            <person name="Kersten P."/>
            <person name="Kohler A."/>
            <person name="Kuees U."/>
            <person name="Kumar T.K.A."/>
            <person name="Kuo A."/>
            <person name="LaButti K."/>
            <person name="Larrondo L.F."/>
            <person name="Lindquist E."/>
            <person name="Ling A."/>
            <person name="Lombard V."/>
            <person name="Lucas S."/>
            <person name="Lundell T."/>
            <person name="Martin R."/>
            <person name="McLaughlin D.J."/>
            <person name="Morgenstern I."/>
            <person name="Morin E."/>
            <person name="Murat C."/>
            <person name="Nagy L.G."/>
            <person name="Nolan M."/>
            <person name="Ohm R.A."/>
            <person name="Patyshakuliyeva A."/>
            <person name="Rokas A."/>
            <person name="Ruiz-Duenas F.J."/>
            <person name="Sabat G."/>
            <person name="Salamov A."/>
            <person name="Samejima M."/>
            <person name="Schmutz J."/>
            <person name="Slot J.C."/>
            <person name="St John F."/>
            <person name="Stenlid J."/>
            <person name="Sun H."/>
            <person name="Sun S."/>
            <person name="Syed K."/>
            <person name="Tsang A."/>
            <person name="Wiebenga A."/>
            <person name="Young D."/>
            <person name="Pisabarro A."/>
            <person name="Eastwood D.C."/>
            <person name="Martin F."/>
            <person name="Cullen D."/>
            <person name="Grigoriev I.V."/>
            <person name="Hibbett D.S."/>
        </authorList>
    </citation>
    <scope>NUCLEOTIDE SEQUENCE [LARGE SCALE GENOMIC DNA]</scope>
    <source>
        <strain evidence="4 5">DJM-731 SS1</strain>
    </source>
</reference>
<dbReference type="RefSeq" id="XP_040626151.1">
    <property type="nucleotide sequence ID" value="XM_040773425.1"/>
</dbReference>
<evidence type="ECO:0000256" key="2">
    <source>
        <dbReference type="SAM" id="MobiDB-lite"/>
    </source>
</evidence>
<dbReference type="PROSITE" id="PS50076">
    <property type="entry name" value="DNAJ_2"/>
    <property type="match status" value="1"/>
</dbReference>
<dbReference type="OMA" id="MDWDERE"/>
<dbReference type="OrthoDB" id="10250354at2759"/>
<dbReference type="Proteomes" id="UP000030653">
    <property type="component" value="Unassembled WGS sequence"/>
</dbReference>
<dbReference type="PRINTS" id="PR00625">
    <property type="entry name" value="JDOMAIN"/>
</dbReference>
<dbReference type="GeneID" id="63688487"/>
<evidence type="ECO:0000313" key="4">
    <source>
        <dbReference type="EMBL" id="EJT99253.1"/>
    </source>
</evidence>
<dbReference type="AlphaFoldDB" id="M5FTA2"/>
<dbReference type="InterPro" id="IPR052243">
    <property type="entry name" value="Mito_inner_membrane_organizer"/>
</dbReference>
<evidence type="ECO:0000259" key="3">
    <source>
        <dbReference type="PROSITE" id="PS50076"/>
    </source>
</evidence>
<dbReference type="Gene3D" id="1.10.287.110">
    <property type="entry name" value="DnaJ domain"/>
    <property type="match status" value="1"/>
</dbReference>
<keyword evidence="5" id="KW-1185">Reference proteome</keyword>
<dbReference type="GO" id="GO:0005739">
    <property type="term" value="C:mitochondrion"/>
    <property type="evidence" value="ECO:0007669"/>
    <property type="project" value="GOC"/>
</dbReference>
<evidence type="ECO:0000256" key="1">
    <source>
        <dbReference type="ARBA" id="ARBA00023186"/>
    </source>
</evidence>
<accession>M5FTA2</accession>
<sequence length="725" mass="80919">MDWDEREDEDYDNVEEHVYGQETGEVEEEVDYYALLNVEKTASTREIHQSYRHLASLLHPDKHPPKHREMAEKRFQDLTTAYTVLTDENKRHVYDTLGVRGLKFNWAVTQPRRPAEELRQDFEHFNNGMRWQQAQASITNLVALDARGIFQQYVVVSAFPAVHESEDADHGEDEHEEAVEPEETPEDSAPEETPKSDEEVKPAKIKLDVTEKPKETKEQEIELEVIEPPLLSLSRLQLSHSTTFPLAKRLSIRLLATAGTRDDRGTANFMGTAKYQFPNGLTAEVGSNLIRNRVPFAHAAFELPYLKQTRMTVRATCPTLLFPPPISLSFSRRLSSRWESSLALSTGTWVLPFWPPDQTKYALDLDESKENVRIVNMEDDPELEPGWKRMLLSRAASLALKFGVKQRPRTLSLTFTKINKETGSVDQASTLYAVLLEESNPHLQASWGGTIPARRLIYTGLAKLLPGETEAKVSDESKHANTLAPNKIAWNFMVDLGLLTGIMTVTTVSGQTGPASWGVSVDLGESGVWLRIKVGVRGQKITVPIWLIDEPDLLFGLSTVGVVATTVLSCFTASELWHLLDKRRRLKALREARAGQLAKKRQEAEGVHQMLKELVERSLASKQTTDGLAVLAASYGPAGAFDPATESAVPSPIDVTLPIQALMSEGHLHIAGGRSKSGLLGFYDAFPDLKKALRITYQYEGKKHEVTVGDLEEVSAPSEAHLIPE</sequence>
<dbReference type="EMBL" id="JH795870">
    <property type="protein sequence ID" value="EJT99253.1"/>
    <property type="molecule type" value="Genomic_DNA"/>
</dbReference>
<dbReference type="PANTHER" id="PTHR44157">
    <property type="entry name" value="DNAJ HOMOLOG SUBFAMILY C MEMBER 11"/>
    <property type="match status" value="1"/>
</dbReference>
<dbReference type="SUPFAM" id="SSF46565">
    <property type="entry name" value="Chaperone J-domain"/>
    <property type="match status" value="1"/>
</dbReference>
<dbReference type="GO" id="GO:0042407">
    <property type="term" value="P:cristae formation"/>
    <property type="evidence" value="ECO:0007669"/>
    <property type="project" value="TreeGrafter"/>
</dbReference>
<name>M5FTA2_DACPD</name>
<protein>
    <recommendedName>
        <fullName evidence="3">J domain-containing protein</fullName>
    </recommendedName>
</protein>
<evidence type="ECO:0000313" key="5">
    <source>
        <dbReference type="Proteomes" id="UP000030653"/>
    </source>
</evidence>
<dbReference type="InterPro" id="IPR055225">
    <property type="entry name" value="DNAJC11-like_beta-barrel"/>
</dbReference>
<proteinExistence type="predicted"/>
<dbReference type="InterPro" id="IPR036869">
    <property type="entry name" value="J_dom_sf"/>
</dbReference>
<keyword evidence="1" id="KW-0143">Chaperone</keyword>
<dbReference type="STRING" id="1858805.M5FTA2"/>
<gene>
    <name evidence="4" type="ORF">DACRYDRAFT_23864</name>
</gene>
<dbReference type="InterPro" id="IPR024586">
    <property type="entry name" value="DnaJ-like_C11_C"/>
</dbReference>